<dbReference type="HOGENOM" id="CLU_2444196_0_0_1"/>
<dbReference type="EMBL" id="CM001221">
    <property type="protein sequence ID" value="AES93723.1"/>
    <property type="molecule type" value="Genomic_DNA"/>
</dbReference>
<evidence type="ECO:0000313" key="1">
    <source>
        <dbReference type="EMBL" id="AES93723.1"/>
    </source>
</evidence>
<dbReference type="Proteomes" id="UP000002051">
    <property type="component" value="Chromosome 5"/>
</dbReference>
<name>G7K3S0_MEDTR</name>
<gene>
    <name evidence="1" type="ordered locus">MTR_5g006760</name>
</gene>
<reference evidence="1 3" key="2">
    <citation type="journal article" date="2014" name="BMC Genomics">
        <title>An improved genome release (version Mt4.0) for the model legume Medicago truncatula.</title>
        <authorList>
            <person name="Tang H."/>
            <person name="Krishnakumar V."/>
            <person name="Bidwell S."/>
            <person name="Rosen B."/>
            <person name="Chan A."/>
            <person name="Zhou S."/>
            <person name="Gentzbittel L."/>
            <person name="Childs K.L."/>
            <person name="Yandell M."/>
            <person name="Gundlach H."/>
            <person name="Mayer K.F."/>
            <person name="Schwartz D.C."/>
            <person name="Town C.D."/>
        </authorList>
    </citation>
    <scope>GENOME REANNOTATION</scope>
    <source>
        <strain evidence="2 3">cv. Jemalong A17</strain>
    </source>
</reference>
<organism evidence="1 3">
    <name type="scientific">Medicago truncatula</name>
    <name type="common">Barrel medic</name>
    <name type="synonym">Medicago tribuloides</name>
    <dbReference type="NCBI Taxonomy" id="3880"/>
    <lineage>
        <taxon>Eukaryota</taxon>
        <taxon>Viridiplantae</taxon>
        <taxon>Streptophyta</taxon>
        <taxon>Embryophyta</taxon>
        <taxon>Tracheophyta</taxon>
        <taxon>Spermatophyta</taxon>
        <taxon>Magnoliopsida</taxon>
        <taxon>eudicotyledons</taxon>
        <taxon>Gunneridae</taxon>
        <taxon>Pentapetalae</taxon>
        <taxon>rosids</taxon>
        <taxon>fabids</taxon>
        <taxon>Fabales</taxon>
        <taxon>Fabaceae</taxon>
        <taxon>Papilionoideae</taxon>
        <taxon>50 kb inversion clade</taxon>
        <taxon>NPAAA clade</taxon>
        <taxon>Hologalegina</taxon>
        <taxon>IRL clade</taxon>
        <taxon>Trifolieae</taxon>
        <taxon>Medicago</taxon>
    </lineage>
</organism>
<evidence type="ECO:0000313" key="2">
    <source>
        <dbReference type="EnsemblPlants" id="AES93723"/>
    </source>
</evidence>
<protein>
    <submittedName>
        <fullName evidence="1 2">Uncharacterized protein</fullName>
    </submittedName>
</protein>
<reference evidence="2" key="3">
    <citation type="submission" date="2015-04" db="UniProtKB">
        <authorList>
            <consortium name="EnsemblPlants"/>
        </authorList>
    </citation>
    <scope>IDENTIFICATION</scope>
    <source>
        <strain evidence="2">cv. Jemalong A17</strain>
    </source>
</reference>
<reference evidence="1 3" key="1">
    <citation type="journal article" date="2011" name="Nature">
        <title>The Medicago genome provides insight into the evolution of rhizobial symbioses.</title>
        <authorList>
            <person name="Young N.D."/>
            <person name="Debelle F."/>
            <person name="Oldroyd G.E."/>
            <person name="Geurts R."/>
            <person name="Cannon S.B."/>
            <person name="Udvardi M.K."/>
            <person name="Benedito V.A."/>
            <person name="Mayer K.F."/>
            <person name="Gouzy J."/>
            <person name="Schoof H."/>
            <person name="Van de Peer Y."/>
            <person name="Proost S."/>
            <person name="Cook D.R."/>
            <person name="Meyers B.C."/>
            <person name="Spannagl M."/>
            <person name="Cheung F."/>
            <person name="De Mita S."/>
            <person name="Krishnakumar V."/>
            <person name="Gundlach H."/>
            <person name="Zhou S."/>
            <person name="Mudge J."/>
            <person name="Bharti A.K."/>
            <person name="Murray J.D."/>
            <person name="Naoumkina M.A."/>
            <person name="Rosen B."/>
            <person name="Silverstein K.A."/>
            <person name="Tang H."/>
            <person name="Rombauts S."/>
            <person name="Zhao P.X."/>
            <person name="Zhou P."/>
            <person name="Barbe V."/>
            <person name="Bardou P."/>
            <person name="Bechner M."/>
            <person name="Bellec A."/>
            <person name="Berger A."/>
            <person name="Berges H."/>
            <person name="Bidwell S."/>
            <person name="Bisseling T."/>
            <person name="Choisne N."/>
            <person name="Couloux A."/>
            <person name="Denny R."/>
            <person name="Deshpande S."/>
            <person name="Dai X."/>
            <person name="Doyle J.J."/>
            <person name="Dudez A.M."/>
            <person name="Farmer A.D."/>
            <person name="Fouteau S."/>
            <person name="Franken C."/>
            <person name="Gibelin C."/>
            <person name="Gish J."/>
            <person name="Goldstein S."/>
            <person name="Gonzalez A.J."/>
            <person name="Green P.J."/>
            <person name="Hallab A."/>
            <person name="Hartog M."/>
            <person name="Hua A."/>
            <person name="Humphray S.J."/>
            <person name="Jeong D.H."/>
            <person name="Jing Y."/>
            <person name="Jocker A."/>
            <person name="Kenton S.M."/>
            <person name="Kim D.J."/>
            <person name="Klee K."/>
            <person name="Lai H."/>
            <person name="Lang C."/>
            <person name="Lin S."/>
            <person name="Macmil S.L."/>
            <person name="Magdelenat G."/>
            <person name="Matthews L."/>
            <person name="McCorrison J."/>
            <person name="Monaghan E.L."/>
            <person name="Mun J.H."/>
            <person name="Najar F.Z."/>
            <person name="Nicholson C."/>
            <person name="Noirot C."/>
            <person name="O'Bleness M."/>
            <person name="Paule C.R."/>
            <person name="Poulain J."/>
            <person name="Prion F."/>
            <person name="Qin B."/>
            <person name="Qu C."/>
            <person name="Retzel E.F."/>
            <person name="Riddle C."/>
            <person name="Sallet E."/>
            <person name="Samain S."/>
            <person name="Samson N."/>
            <person name="Sanders I."/>
            <person name="Saurat O."/>
            <person name="Scarpelli C."/>
            <person name="Schiex T."/>
            <person name="Segurens B."/>
            <person name="Severin A.J."/>
            <person name="Sherrier D.J."/>
            <person name="Shi R."/>
            <person name="Sims S."/>
            <person name="Singer S.R."/>
            <person name="Sinharoy S."/>
            <person name="Sterck L."/>
            <person name="Viollet A."/>
            <person name="Wang B.B."/>
            <person name="Wang K."/>
            <person name="Wang M."/>
            <person name="Wang X."/>
            <person name="Warfsmann J."/>
            <person name="Weissenbach J."/>
            <person name="White D.D."/>
            <person name="White J.D."/>
            <person name="Wiley G.B."/>
            <person name="Wincker P."/>
            <person name="Xing Y."/>
            <person name="Yang L."/>
            <person name="Yao Z."/>
            <person name="Ying F."/>
            <person name="Zhai J."/>
            <person name="Zhou L."/>
            <person name="Zuber A."/>
            <person name="Denarie J."/>
            <person name="Dixon R.A."/>
            <person name="May G.D."/>
            <person name="Schwartz D.C."/>
            <person name="Rogers J."/>
            <person name="Quetier F."/>
            <person name="Town C.D."/>
            <person name="Roe B.A."/>
        </authorList>
    </citation>
    <scope>NUCLEOTIDE SEQUENCE [LARGE SCALE GENOMIC DNA]</scope>
    <source>
        <strain evidence="1">A17</strain>
        <strain evidence="2 3">cv. Jemalong A17</strain>
    </source>
</reference>
<dbReference type="AlphaFoldDB" id="G7K3S0"/>
<sequence length="90" mass="9772">MGKGTKVVAHEGTGTGIFYKCEYEDGHCSTPHWVPIAIPTKGPRPKVVRSVADITAKVQTLVCYNVEVLPRVFQVPALGIQQLKTLQVGI</sequence>
<accession>G7K3S0</accession>
<dbReference type="PaxDb" id="3880-AES93723"/>
<evidence type="ECO:0000313" key="3">
    <source>
        <dbReference type="Proteomes" id="UP000002051"/>
    </source>
</evidence>
<dbReference type="EnsemblPlants" id="AES93723">
    <property type="protein sequence ID" value="AES93723"/>
    <property type="gene ID" value="MTR_5g006760"/>
</dbReference>
<proteinExistence type="predicted"/>
<keyword evidence="3" id="KW-1185">Reference proteome</keyword>